<reference evidence="2 3" key="1">
    <citation type="submission" date="2017-03" db="EMBL/GenBank/DDBJ databases">
        <title>Genomes of endolithic fungi from Antarctica.</title>
        <authorList>
            <person name="Coleine C."/>
            <person name="Masonjones S."/>
            <person name="Stajich J.E."/>
        </authorList>
    </citation>
    <scope>NUCLEOTIDE SEQUENCE [LARGE SCALE GENOMIC DNA]</scope>
    <source>
        <strain evidence="2 3">CCFEE 5184</strain>
    </source>
</reference>
<sequence>MTKEDLVIITSATLNEDAGASSDATGLPDDGIGLAVTDIKTGKKFWLCRHCYDNPVPQPLVLVETDSNTPAVPHRQSRHNYDAKGERHETPTQKRKRDSEDIGDAIKRLRDEKEQAFDMAAGGVLICDGSFGTTRRYEAQPRRS</sequence>
<name>A0A4U0XHM9_9PEZI</name>
<protein>
    <submittedName>
        <fullName evidence="2">Uncharacterized protein</fullName>
    </submittedName>
</protein>
<dbReference type="AlphaFoldDB" id="A0A4U0XHM9"/>
<comment type="caution">
    <text evidence="2">The sequence shown here is derived from an EMBL/GenBank/DDBJ whole genome shotgun (WGS) entry which is preliminary data.</text>
</comment>
<proteinExistence type="predicted"/>
<evidence type="ECO:0000256" key="1">
    <source>
        <dbReference type="SAM" id="MobiDB-lite"/>
    </source>
</evidence>
<accession>A0A4U0XHM9</accession>
<evidence type="ECO:0000313" key="3">
    <source>
        <dbReference type="Proteomes" id="UP000309340"/>
    </source>
</evidence>
<organism evidence="2 3">
    <name type="scientific">Friedmanniomyces simplex</name>
    <dbReference type="NCBI Taxonomy" id="329884"/>
    <lineage>
        <taxon>Eukaryota</taxon>
        <taxon>Fungi</taxon>
        <taxon>Dikarya</taxon>
        <taxon>Ascomycota</taxon>
        <taxon>Pezizomycotina</taxon>
        <taxon>Dothideomycetes</taxon>
        <taxon>Dothideomycetidae</taxon>
        <taxon>Mycosphaerellales</taxon>
        <taxon>Teratosphaeriaceae</taxon>
        <taxon>Friedmanniomyces</taxon>
    </lineage>
</organism>
<evidence type="ECO:0000313" key="2">
    <source>
        <dbReference type="EMBL" id="TKA76602.1"/>
    </source>
</evidence>
<dbReference type="EMBL" id="NAJQ01000158">
    <property type="protein sequence ID" value="TKA76602.1"/>
    <property type="molecule type" value="Genomic_DNA"/>
</dbReference>
<feature type="region of interest" description="Disordered" evidence="1">
    <location>
        <begin position="67"/>
        <end position="103"/>
    </location>
</feature>
<gene>
    <name evidence="2" type="ORF">B0A55_10048</name>
</gene>
<feature type="compositionally biased region" description="Basic and acidic residues" evidence="1">
    <location>
        <begin position="79"/>
        <end position="103"/>
    </location>
</feature>
<dbReference type="Proteomes" id="UP000309340">
    <property type="component" value="Unassembled WGS sequence"/>
</dbReference>
<keyword evidence="3" id="KW-1185">Reference proteome</keyword>